<dbReference type="PROSITE" id="PS00198">
    <property type="entry name" value="4FE4S_FER_1"/>
    <property type="match status" value="1"/>
</dbReference>
<dbReference type="Proteomes" id="UP001244787">
    <property type="component" value="Unassembled WGS sequence"/>
</dbReference>
<keyword evidence="11" id="KW-1185">Reference proteome</keyword>
<keyword evidence="3" id="KW-0479">Metal-binding</keyword>
<dbReference type="RefSeq" id="WP_290253602.1">
    <property type="nucleotide sequence ID" value="NZ_JAUGQQ010000002.1"/>
</dbReference>
<keyword evidence="6" id="KW-0408">Iron</keyword>
<dbReference type="InterPro" id="IPR036318">
    <property type="entry name" value="FAD-bd_PCMH-like_sf"/>
</dbReference>
<dbReference type="SUPFAM" id="SSF46548">
    <property type="entry name" value="alpha-helical ferredoxin"/>
    <property type="match status" value="1"/>
</dbReference>
<feature type="domain" description="FAD-binding PCMH-type" evidence="9">
    <location>
        <begin position="33"/>
        <end position="272"/>
    </location>
</feature>
<dbReference type="InterPro" id="IPR016167">
    <property type="entry name" value="FAD-bd_PCMH_sub1"/>
</dbReference>
<dbReference type="InterPro" id="IPR017896">
    <property type="entry name" value="4Fe4S_Fe-S-bd"/>
</dbReference>
<dbReference type="Pfam" id="PF13183">
    <property type="entry name" value="Fer4_8"/>
    <property type="match status" value="1"/>
</dbReference>
<evidence type="ECO:0000313" key="11">
    <source>
        <dbReference type="Proteomes" id="UP001244787"/>
    </source>
</evidence>
<dbReference type="InterPro" id="IPR016171">
    <property type="entry name" value="Vanillyl_alc_oxidase_C-sub2"/>
</dbReference>
<dbReference type="SUPFAM" id="SSF55103">
    <property type="entry name" value="FAD-linked oxidases, C-terminal domain"/>
    <property type="match status" value="1"/>
</dbReference>
<keyword evidence="4" id="KW-0274">FAD</keyword>
<organism evidence="10 11">
    <name type="scientific">Aequorivita aurantiaca</name>
    <dbReference type="NCBI Taxonomy" id="3053356"/>
    <lineage>
        <taxon>Bacteria</taxon>
        <taxon>Pseudomonadati</taxon>
        <taxon>Bacteroidota</taxon>
        <taxon>Flavobacteriia</taxon>
        <taxon>Flavobacteriales</taxon>
        <taxon>Flavobacteriaceae</taxon>
        <taxon>Aequorivita</taxon>
    </lineage>
</organism>
<keyword evidence="7" id="KW-0411">Iron-sulfur</keyword>
<dbReference type="InterPro" id="IPR006094">
    <property type="entry name" value="Oxid_FAD_bind_N"/>
</dbReference>
<dbReference type="InterPro" id="IPR016169">
    <property type="entry name" value="FAD-bd_PCMH_sub2"/>
</dbReference>
<reference evidence="10 11" key="1">
    <citation type="submission" date="2023-06" db="EMBL/GenBank/DDBJ databases">
        <authorList>
            <person name="Ye Y.-Q."/>
            <person name="Du Z.-J."/>
        </authorList>
    </citation>
    <scope>NUCLEOTIDE SEQUENCE [LARGE SCALE GENOMIC DNA]</scope>
    <source>
        <strain evidence="10 11">SDUM287046</strain>
    </source>
</reference>
<evidence type="ECO:0000256" key="6">
    <source>
        <dbReference type="ARBA" id="ARBA00023004"/>
    </source>
</evidence>
<dbReference type="PROSITE" id="PS51379">
    <property type="entry name" value="4FE4S_FER_2"/>
    <property type="match status" value="1"/>
</dbReference>
<evidence type="ECO:0000256" key="4">
    <source>
        <dbReference type="ARBA" id="ARBA00022827"/>
    </source>
</evidence>
<evidence type="ECO:0000256" key="2">
    <source>
        <dbReference type="ARBA" id="ARBA00022630"/>
    </source>
</evidence>
<dbReference type="Gene3D" id="3.30.43.10">
    <property type="entry name" value="Uridine Diphospho-n-acetylenolpyruvylglucosamine Reductase, domain 2"/>
    <property type="match status" value="1"/>
</dbReference>
<keyword evidence="2" id="KW-0285">Flavoprotein</keyword>
<dbReference type="SUPFAM" id="SSF56176">
    <property type="entry name" value="FAD-binding/transporter-associated domain-like"/>
    <property type="match status" value="1"/>
</dbReference>
<dbReference type="Pfam" id="PF02913">
    <property type="entry name" value="FAD-oxidase_C"/>
    <property type="match status" value="1"/>
</dbReference>
<proteinExistence type="predicted"/>
<comment type="caution">
    <text evidence="10">The sequence shown here is derived from an EMBL/GenBank/DDBJ whole genome shotgun (WGS) entry which is preliminary data.</text>
</comment>
<dbReference type="Gene3D" id="1.10.45.10">
    <property type="entry name" value="Vanillyl-alcohol Oxidase, Chain A, domain 4"/>
    <property type="match status" value="1"/>
</dbReference>
<name>A0ABT8DFV0_9FLAO</name>
<evidence type="ECO:0000256" key="7">
    <source>
        <dbReference type="ARBA" id="ARBA00023014"/>
    </source>
</evidence>
<accession>A0ABT8DFV0</accession>
<dbReference type="InterPro" id="IPR016164">
    <property type="entry name" value="FAD-linked_Oxase-like_C"/>
</dbReference>
<protein>
    <submittedName>
        <fullName evidence="10">FAD-linked oxidase C-terminal domain-containing protein</fullName>
    </submittedName>
</protein>
<dbReference type="Gene3D" id="3.30.465.10">
    <property type="match status" value="1"/>
</dbReference>
<evidence type="ECO:0000256" key="3">
    <source>
        <dbReference type="ARBA" id="ARBA00022723"/>
    </source>
</evidence>
<feature type="domain" description="4Fe-4S ferredoxin-type" evidence="8">
    <location>
        <begin position="615"/>
        <end position="644"/>
    </location>
</feature>
<dbReference type="Gene3D" id="3.30.70.2740">
    <property type="match status" value="1"/>
</dbReference>
<evidence type="ECO:0000259" key="8">
    <source>
        <dbReference type="PROSITE" id="PS51379"/>
    </source>
</evidence>
<dbReference type="PANTHER" id="PTHR11748:SF119">
    <property type="entry name" value="D-2-HYDROXYGLUTARATE DEHYDROGENASE"/>
    <property type="match status" value="1"/>
</dbReference>
<evidence type="ECO:0000256" key="1">
    <source>
        <dbReference type="ARBA" id="ARBA00001974"/>
    </source>
</evidence>
<gene>
    <name evidence="10" type="ORF">QRD02_03870</name>
</gene>
<evidence type="ECO:0000259" key="9">
    <source>
        <dbReference type="PROSITE" id="PS51387"/>
    </source>
</evidence>
<dbReference type="InterPro" id="IPR009051">
    <property type="entry name" value="Helical_ferredxn"/>
</dbReference>
<dbReference type="PROSITE" id="PS51387">
    <property type="entry name" value="FAD_PCMH"/>
    <property type="match status" value="1"/>
</dbReference>
<dbReference type="EMBL" id="JAUGQQ010000002">
    <property type="protein sequence ID" value="MDN3723509.1"/>
    <property type="molecule type" value="Genomic_DNA"/>
</dbReference>
<dbReference type="PANTHER" id="PTHR11748">
    <property type="entry name" value="D-LACTATE DEHYDROGENASE"/>
    <property type="match status" value="1"/>
</dbReference>
<dbReference type="Gene3D" id="1.10.1060.10">
    <property type="entry name" value="Alpha-helical ferredoxin"/>
    <property type="match status" value="1"/>
</dbReference>
<comment type="cofactor">
    <cofactor evidence="1">
        <name>FAD</name>
        <dbReference type="ChEBI" id="CHEBI:57692"/>
    </cofactor>
</comment>
<evidence type="ECO:0000256" key="5">
    <source>
        <dbReference type="ARBA" id="ARBA00023002"/>
    </source>
</evidence>
<sequence length="986" mass="110095">MKKKFQDFQKIFNGEIFTDSLYTSLYATDASVYRKLPMAVAFPKNERGIKQLVAFAETNEVSLIPRTAGTSLAGQCVGSGIVVDVSKHFTKIISLDKERRTVTVQPGVIRDELNMFLKPFVLFFGPNTSTSNRCMIGGMVGNNSSGTTSIQYGVTRDKVLKLKTILSDGSEVIFEALSKDEFLDKMTVDSLEGNIYKTLYNELVSEAAQKEIQKEFPKPEIHRRNTGYAVDSLLNTSVFSEYNQKINLCKLLCGSEGTLAFTTEITLQLDPLPPEFTAMVATHYDSVEACLNDVVVAMQHKLYTCEMMDNVILECTKQNKTYEPNRFFVNGNPKAILLLELKSNSEEDLLSQTEALLRSLKISNYSYHSPVLEGEEIDKAMELRKAGLGLLGNMVGDRKTVACIEDTAVALEDLPAYIKEFSALMKKYDQQAVYYAHAGAGELHLRPILNLKEKEGVEYFRKITTDVALLCKKYQGSFSGEHGDGIVRAEFIPLMVGKKNYALFKRIKAAFDPQNIFNPGKIVDALRMDESLRYKTDRVEPEIKTLLNFSDSGGILRLAEKCNGSGDCRKTAESAGAMCPSYHATKNEKDTTRARANALREVLTNNEAANKFNSTDLKEVFDLCLSCKACASECPSNVDISTAKAEFLFQYNKANGVSFSQKLFAESTKMNKFASQMPKVSNWFYSNFFTSKIIKKIGGIHPDRSLPKLSNESFSQRFYKLKKQPVNSIPQNLKHQRNVLLFVDEFSNFLDAEIAMDSFLFLSQMGYNVTVVDILDSARALISKGFLQQAKNEANKNISFLKEKVSEACPLLGIEPSAILSFRDEYLRLADDLVSAEAISQNTFLIEEFIASEIAKGAITSEQFTSEEKNIKIHVHCHQKALSNSKVTFDILNLPKNYKPTLIPTGCCGMAGSFGYEKEHYNVSMKIGELKLFPAIRKADIDSIIVANGTSCRHQIMDGTQRKSFHPITILKNAMLQSNNGLGNHI</sequence>
<keyword evidence="5" id="KW-0560">Oxidoreductase</keyword>
<dbReference type="InterPro" id="IPR004113">
    <property type="entry name" value="FAD-bd_oxidored_4_C"/>
</dbReference>
<dbReference type="InterPro" id="IPR017900">
    <property type="entry name" value="4Fe4S_Fe_S_CS"/>
</dbReference>
<dbReference type="Pfam" id="PF01565">
    <property type="entry name" value="FAD_binding_4"/>
    <property type="match status" value="1"/>
</dbReference>
<evidence type="ECO:0000313" key="10">
    <source>
        <dbReference type="EMBL" id="MDN3723509.1"/>
    </source>
</evidence>
<dbReference type="InterPro" id="IPR016166">
    <property type="entry name" value="FAD-bd_PCMH"/>
</dbReference>